<evidence type="ECO:0000313" key="3">
    <source>
        <dbReference type="Proteomes" id="UP000287144"/>
    </source>
</evidence>
<organism evidence="2 3">
    <name type="scientific">Fusarium oligoseptatum</name>
    <dbReference type="NCBI Taxonomy" id="2604345"/>
    <lineage>
        <taxon>Eukaryota</taxon>
        <taxon>Fungi</taxon>
        <taxon>Dikarya</taxon>
        <taxon>Ascomycota</taxon>
        <taxon>Pezizomycotina</taxon>
        <taxon>Sordariomycetes</taxon>
        <taxon>Hypocreomycetidae</taxon>
        <taxon>Hypocreales</taxon>
        <taxon>Nectriaceae</taxon>
        <taxon>Fusarium</taxon>
        <taxon>Fusarium solani species complex</taxon>
    </lineage>
</organism>
<sequence>MEPAGLAVGLISLATTFDSVLNCFEYVHLGKNFGTDFEDCLLKLDNARLRLSRWGEAVGLSEVEEDTTSLKGTKISEADIPQAQKLLGGVLTQLKRVKTLEAEFKRGKAPNDASLAEVSMKTDVGSVALSLHEKMRKMAKRRQNNLSTRKKAKWALYDRRHFNDMIDSIANKTKELQELFPAAVPTERTLVDKETLELSESLVLLQNVIKEQDQALASALNAILKPVAEKVNNTVHGGNVGVMSAHRSDIRQSFGSS</sequence>
<dbReference type="Proteomes" id="UP000287144">
    <property type="component" value="Unassembled WGS sequence"/>
</dbReference>
<dbReference type="EMBL" id="NKCK01000043">
    <property type="protein sequence ID" value="RSM06848.1"/>
    <property type="molecule type" value="Genomic_DNA"/>
</dbReference>
<protein>
    <recommendedName>
        <fullName evidence="1">Prion-inhibition and propagation HeLo domain-containing protein</fullName>
    </recommendedName>
</protein>
<evidence type="ECO:0000313" key="2">
    <source>
        <dbReference type="EMBL" id="RSM06848.1"/>
    </source>
</evidence>
<accession>A0A428TXX6</accession>
<dbReference type="PANTHER" id="PTHR37542">
    <property type="entry name" value="HELO DOMAIN-CONTAINING PROTEIN-RELATED"/>
    <property type="match status" value="1"/>
</dbReference>
<dbReference type="Pfam" id="PF14479">
    <property type="entry name" value="HeLo"/>
    <property type="match status" value="1"/>
</dbReference>
<evidence type="ECO:0000259" key="1">
    <source>
        <dbReference type="Pfam" id="PF14479"/>
    </source>
</evidence>
<gene>
    <name evidence="2" type="ORF">CEP52_005525</name>
</gene>
<comment type="caution">
    <text evidence="2">The sequence shown here is derived from an EMBL/GenBank/DDBJ whole genome shotgun (WGS) entry which is preliminary data.</text>
</comment>
<dbReference type="Gene3D" id="1.20.120.1020">
    <property type="entry name" value="Prion-inhibition and propagation, HeLo domain"/>
    <property type="match status" value="1"/>
</dbReference>
<proteinExistence type="predicted"/>
<dbReference type="AlphaFoldDB" id="A0A428TXX6"/>
<dbReference type="PANTHER" id="PTHR37542:SF3">
    <property type="entry name" value="PRION-INHIBITION AND PROPAGATION HELO DOMAIN-CONTAINING PROTEIN"/>
    <property type="match status" value="1"/>
</dbReference>
<dbReference type="InterPro" id="IPR038305">
    <property type="entry name" value="HeLo_sf"/>
</dbReference>
<dbReference type="STRING" id="1325735.A0A428TXX6"/>
<reference evidence="2 3" key="1">
    <citation type="submission" date="2017-06" db="EMBL/GenBank/DDBJ databases">
        <title>Comparative genomic analysis of Ambrosia Fusariam Clade fungi.</title>
        <authorList>
            <person name="Stajich J.E."/>
            <person name="Carrillo J."/>
            <person name="Kijimoto T."/>
            <person name="Eskalen A."/>
            <person name="O'Donnell K."/>
            <person name="Kasson M."/>
        </authorList>
    </citation>
    <scope>NUCLEOTIDE SEQUENCE [LARGE SCALE GENOMIC DNA]</scope>
    <source>
        <strain evidence="2 3">NRRL62579</strain>
    </source>
</reference>
<keyword evidence="3" id="KW-1185">Reference proteome</keyword>
<dbReference type="InterPro" id="IPR029498">
    <property type="entry name" value="HeLo_dom"/>
</dbReference>
<name>A0A428TXX6_9HYPO</name>
<feature type="domain" description="Prion-inhibition and propagation HeLo" evidence="1">
    <location>
        <begin position="5"/>
        <end position="202"/>
    </location>
</feature>